<gene>
    <name evidence="2" type="ORF">OUZ56_010032</name>
</gene>
<dbReference type="Proteomes" id="UP001234178">
    <property type="component" value="Unassembled WGS sequence"/>
</dbReference>
<evidence type="ECO:0000256" key="1">
    <source>
        <dbReference type="SAM" id="Phobius"/>
    </source>
</evidence>
<accession>A0ABR0AHP6</accession>
<sequence>MQFVGVLDPVDEWRWGLQDSSSNRTDLHKKILIGLLLDLLVVISLISLPVKPHRQNISNRFYYLKAI</sequence>
<comment type="caution">
    <text evidence="2">The sequence shown here is derived from an EMBL/GenBank/DDBJ whole genome shotgun (WGS) entry which is preliminary data.</text>
</comment>
<keyword evidence="1" id="KW-0472">Membrane</keyword>
<evidence type="ECO:0000313" key="3">
    <source>
        <dbReference type="Proteomes" id="UP001234178"/>
    </source>
</evidence>
<keyword evidence="1" id="KW-1133">Transmembrane helix</keyword>
<reference evidence="2 3" key="1">
    <citation type="journal article" date="2023" name="Nucleic Acids Res.">
        <title>The hologenome of Daphnia magna reveals possible DNA methylation and microbiome-mediated evolution of the host genome.</title>
        <authorList>
            <person name="Chaturvedi A."/>
            <person name="Li X."/>
            <person name="Dhandapani V."/>
            <person name="Marshall H."/>
            <person name="Kissane S."/>
            <person name="Cuenca-Cambronero M."/>
            <person name="Asole G."/>
            <person name="Calvet F."/>
            <person name="Ruiz-Romero M."/>
            <person name="Marangio P."/>
            <person name="Guigo R."/>
            <person name="Rago D."/>
            <person name="Mirbahai L."/>
            <person name="Eastwood N."/>
            <person name="Colbourne J.K."/>
            <person name="Zhou J."/>
            <person name="Mallon E."/>
            <person name="Orsini L."/>
        </authorList>
    </citation>
    <scope>NUCLEOTIDE SEQUENCE [LARGE SCALE GENOMIC DNA]</scope>
    <source>
        <strain evidence="2">LRV0_1</strain>
    </source>
</reference>
<dbReference type="EMBL" id="JAOYFB010000037">
    <property type="protein sequence ID" value="KAK4024609.1"/>
    <property type="molecule type" value="Genomic_DNA"/>
</dbReference>
<organism evidence="2 3">
    <name type="scientific">Daphnia magna</name>
    <dbReference type="NCBI Taxonomy" id="35525"/>
    <lineage>
        <taxon>Eukaryota</taxon>
        <taxon>Metazoa</taxon>
        <taxon>Ecdysozoa</taxon>
        <taxon>Arthropoda</taxon>
        <taxon>Crustacea</taxon>
        <taxon>Branchiopoda</taxon>
        <taxon>Diplostraca</taxon>
        <taxon>Cladocera</taxon>
        <taxon>Anomopoda</taxon>
        <taxon>Daphniidae</taxon>
        <taxon>Daphnia</taxon>
    </lineage>
</organism>
<evidence type="ECO:0000313" key="2">
    <source>
        <dbReference type="EMBL" id="KAK4024609.1"/>
    </source>
</evidence>
<protein>
    <submittedName>
        <fullName evidence="2">Uncharacterized protein</fullName>
    </submittedName>
</protein>
<keyword evidence="1" id="KW-0812">Transmembrane</keyword>
<proteinExistence type="predicted"/>
<name>A0ABR0AHP6_9CRUS</name>
<feature type="transmembrane region" description="Helical" evidence="1">
    <location>
        <begin position="31"/>
        <end position="50"/>
    </location>
</feature>
<keyword evidence="3" id="KW-1185">Reference proteome</keyword>